<feature type="compositionally biased region" description="Polar residues" evidence="1">
    <location>
        <begin position="48"/>
        <end position="59"/>
    </location>
</feature>
<accession>A0A8C2PUR6</accession>
<dbReference type="Ensembl" id="ENSCCRT00020092643.1">
    <property type="protein sequence ID" value="ENSCCRP00020084681.1"/>
    <property type="gene ID" value="ENSCCRG00020039002.1"/>
</dbReference>
<feature type="region of interest" description="Disordered" evidence="1">
    <location>
        <begin position="1"/>
        <end position="91"/>
    </location>
</feature>
<evidence type="ECO:0000259" key="2">
    <source>
        <dbReference type="SMART" id="SM00597"/>
    </source>
</evidence>
<reference evidence="3" key="1">
    <citation type="submission" date="2025-08" db="UniProtKB">
        <authorList>
            <consortium name="Ensembl"/>
        </authorList>
    </citation>
    <scope>IDENTIFICATION</scope>
</reference>
<dbReference type="GO" id="GO:0046983">
    <property type="term" value="F:protein dimerization activity"/>
    <property type="evidence" value="ECO:0007669"/>
    <property type="project" value="InterPro"/>
</dbReference>
<organism evidence="3 4">
    <name type="scientific">Cyprinus carpio</name>
    <name type="common">Common carp</name>
    <dbReference type="NCBI Taxonomy" id="7962"/>
    <lineage>
        <taxon>Eukaryota</taxon>
        <taxon>Metazoa</taxon>
        <taxon>Chordata</taxon>
        <taxon>Craniata</taxon>
        <taxon>Vertebrata</taxon>
        <taxon>Euteleostomi</taxon>
        <taxon>Actinopterygii</taxon>
        <taxon>Neopterygii</taxon>
        <taxon>Teleostei</taxon>
        <taxon>Ostariophysi</taxon>
        <taxon>Cypriniformes</taxon>
        <taxon>Cyprinidae</taxon>
        <taxon>Cyprininae</taxon>
        <taxon>Cyprinus</taxon>
    </lineage>
</organism>
<dbReference type="InterPro" id="IPR025398">
    <property type="entry name" value="DUF4371"/>
</dbReference>
<feature type="compositionally biased region" description="Basic and acidic residues" evidence="1">
    <location>
        <begin position="20"/>
        <end position="33"/>
    </location>
</feature>
<dbReference type="Pfam" id="PF14291">
    <property type="entry name" value="DUF4371"/>
    <property type="match status" value="1"/>
</dbReference>
<dbReference type="AlphaFoldDB" id="A0A8C2PUR6"/>
<evidence type="ECO:0000313" key="4">
    <source>
        <dbReference type="Proteomes" id="UP000694701"/>
    </source>
</evidence>
<dbReference type="InterPro" id="IPR006580">
    <property type="entry name" value="Znf_TTF"/>
</dbReference>
<feature type="domain" description="TTF-type" evidence="2">
    <location>
        <begin position="96"/>
        <end position="189"/>
    </location>
</feature>
<feature type="compositionally biased region" description="Basic residues" evidence="1">
    <location>
        <begin position="65"/>
        <end position="74"/>
    </location>
</feature>
<dbReference type="Proteomes" id="UP000694701">
    <property type="component" value="Unplaced"/>
</dbReference>
<proteinExistence type="predicted"/>
<dbReference type="SUPFAM" id="SSF53098">
    <property type="entry name" value="Ribonuclease H-like"/>
    <property type="match status" value="1"/>
</dbReference>
<dbReference type="PANTHER" id="PTHR45749">
    <property type="match status" value="1"/>
</dbReference>
<sequence length="741" mass="84224">MKRKSTDISSYFKKKSTKGGVKEMAGEQERLSNSEEEEEEERNRQSSMTRIHSQQQQPRDSQHHWSQKRGRTRQKQVLDPKQPHLKIFPRTHQGDRRRCFSKDWYNTHKWLEYSQSKDSAYCYACRHFSLPSSGDSVFTSEEGFKHWKKATFKDGGLLGHAKSEAHTNAMLAWAEYEKSTASTSSLSASLNAEYNKLVKENREYIKVVGETLLLTATQNIAQRAHKESEGENKGNFLAIMKLLAKHNPTVKRKMTSQRNATYLGHDTQNEIIDCLAEMVRTSVTSEVSQSEAFSILVDETKDLSKKEQMSFVIRYYYNGSVCESFLAFEAAQRLDAAALSQKIIQILQKHGLHYKNHLVGQAYDGASVMSGKHTGVQARIKSEAPLAFYVHCNAHCLNLVLVDSVKCIPEANCFFSLLQKLYVFVQREMFQGAPRELQRLIETRWACKYDACKTVRDRLSAIIRLLKEISEEQNGDRAVEARGLLAQIDLKFGSLLVIFTSVLGEIKYLSDILQSPQLDLGTAVTLVDSLVDTLESYREGSLFNDIWDNTLTLTEQCNISATPSGRQVRPSSLLEGHYLFTPIVQRQERTEKESFRTGSFIPVTDVLLSEVKRRFSKENCVIMKGIQALHPCSAIFCEKDVVFPFASQYNCSTEDLQYEIPQSSTKCLNCKIALALPVSTASCERSFSKLIKTALRSTMTDERLSNLGVLSVESRRARAINLDDFVDVFAKKHSNRRIKLF</sequence>
<evidence type="ECO:0000313" key="3">
    <source>
        <dbReference type="Ensembl" id="ENSCCRP00020084681.1"/>
    </source>
</evidence>
<protein>
    <recommendedName>
        <fullName evidence="2">TTF-type domain-containing protein</fullName>
    </recommendedName>
</protein>
<dbReference type="InterPro" id="IPR012337">
    <property type="entry name" value="RNaseH-like_sf"/>
</dbReference>
<evidence type="ECO:0000256" key="1">
    <source>
        <dbReference type="SAM" id="MobiDB-lite"/>
    </source>
</evidence>
<dbReference type="SMART" id="SM00597">
    <property type="entry name" value="ZnF_TTF"/>
    <property type="match status" value="1"/>
</dbReference>
<name>A0A8C2PUR6_CYPCA</name>
<dbReference type="InterPro" id="IPR008906">
    <property type="entry name" value="HATC_C_dom"/>
</dbReference>
<dbReference type="Pfam" id="PF05699">
    <property type="entry name" value="Dimer_Tnp_hAT"/>
    <property type="match status" value="1"/>
</dbReference>
<dbReference type="PANTHER" id="PTHR45749:SF37">
    <property type="entry name" value="OS05G0311600 PROTEIN"/>
    <property type="match status" value="1"/>
</dbReference>